<dbReference type="Proteomes" id="UP000298030">
    <property type="component" value="Unassembled WGS sequence"/>
</dbReference>
<comment type="caution">
    <text evidence="1">The sequence shown here is derived from an EMBL/GenBank/DDBJ whole genome shotgun (WGS) entry which is preliminary data.</text>
</comment>
<keyword evidence="2" id="KW-1185">Reference proteome</keyword>
<name>A0A4Y7SK68_COPMI</name>
<accession>A0A4Y7SK68</accession>
<dbReference type="EMBL" id="QPFP01000095">
    <property type="protein sequence ID" value="TEB22215.1"/>
    <property type="molecule type" value="Genomic_DNA"/>
</dbReference>
<dbReference type="OrthoDB" id="3062753at2759"/>
<protein>
    <submittedName>
        <fullName evidence="1">Uncharacterized protein</fullName>
    </submittedName>
</protein>
<reference evidence="1 2" key="1">
    <citation type="journal article" date="2019" name="Nat. Ecol. Evol.">
        <title>Megaphylogeny resolves global patterns of mushroom evolution.</title>
        <authorList>
            <person name="Varga T."/>
            <person name="Krizsan K."/>
            <person name="Foldi C."/>
            <person name="Dima B."/>
            <person name="Sanchez-Garcia M."/>
            <person name="Sanchez-Ramirez S."/>
            <person name="Szollosi G.J."/>
            <person name="Szarkandi J.G."/>
            <person name="Papp V."/>
            <person name="Albert L."/>
            <person name="Andreopoulos W."/>
            <person name="Angelini C."/>
            <person name="Antonin V."/>
            <person name="Barry K.W."/>
            <person name="Bougher N.L."/>
            <person name="Buchanan P."/>
            <person name="Buyck B."/>
            <person name="Bense V."/>
            <person name="Catcheside P."/>
            <person name="Chovatia M."/>
            <person name="Cooper J."/>
            <person name="Damon W."/>
            <person name="Desjardin D."/>
            <person name="Finy P."/>
            <person name="Geml J."/>
            <person name="Haridas S."/>
            <person name="Hughes K."/>
            <person name="Justo A."/>
            <person name="Karasinski D."/>
            <person name="Kautmanova I."/>
            <person name="Kiss B."/>
            <person name="Kocsube S."/>
            <person name="Kotiranta H."/>
            <person name="LaButti K.M."/>
            <person name="Lechner B.E."/>
            <person name="Liimatainen K."/>
            <person name="Lipzen A."/>
            <person name="Lukacs Z."/>
            <person name="Mihaltcheva S."/>
            <person name="Morgado L.N."/>
            <person name="Niskanen T."/>
            <person name="Noordeloos M.E."/>
            <person name="Ohm R.A."/>
            <person name="Ortiz-Santana B."/>
            <person name="Ovrebo C."/>
            <person name="Racz N."/>
            <person name="Riley R."/>
            <person name="Savchenko A."/>
            <person name="Shiryaev A."/>
            <person name="Soop K."/>
            <person name="Spirin V."/>
            <person name="Szebenyi C."/>
            <person name="Tomsovsky M."/>
            <person name="Tulloss R.E."/>
            <person name="Uehling J."/>
            <person name="Grigoriev I.V."/>
            <person name="Vagvolgyi C."/>
            <person name="Papp T."/>
            <person name="Martin F.M."/>
            <person name="Miettinen O."/>
            <person name="Hibbett D.S."/>
            <person name="Nagy L.G."/>
        </authorList>
    </citation>
    <scope>NUCLEOTIDE SEQUENCE [LARGE SCALE GENOMIC DNA]</scope>
    <source>
        <strain evidence="1 2">FP101781</strain>
    </source>
</reference>
<evidence type="ECO:0000313" key="2">
    <source>
        <dbReference type="Proteomes" id="UP000298030"/>
    </source>
</evidence>
<proteinExistence type="predicted"/>
<dbReference type="STRING" id="71717.A0A4Y7SK68"/>
<gene>
    <name evidence="1" type="ORF">FA13DRAFT_1519829</name>
</gene>
<sequence>MFVAKFQWESLRLVLTSERPEGEWGEFRYDIVHLSRLCSHLLRAAREAAEADPVDDGGEVWVREGDIEVRASTGKGGYKDERIGQMTKLWRCAMFDRALTRWVSPRGLCFASVRVMCLCSRALGVTCLCSWALGVQFRVRLRLRFRVRVLRREVGSPGGLWFRSVLGRWGCDSLGLHRAVVVVLVFRAGLRCVFWVPSVRFVPLCFRRYTFSDGCGVFFSFSFLGRGVRFGERYGSLLWRRVDAEEGTGGSTRARTRTRMAVGTTGWRWCMRRVPRICVDRYVTWGYTQFYPWIRAPNARRPSLDAWMRRFYGGLLSFVGVEVRSRLLSFAPPSVFYDFLC</sequence>
<dbReference type="AlphaFoldDB" id="A0A4Y7SK68"/>
<evidence type="ECO:0000313" key="1">
    <source>
        <dbReference type="EMBL" id="TEB22215.1"/>
    </source>
</evidence>
<organism evidence="1 2">
    <name type="scientific">Coprinellus micaceus</name>
    <name type="common">Glistening ink-cap mushroom</name>
    <name type="synonym">Coprinus micaceus</name>
    <dbReference type="NCBI Taxonomy" id="71717"/>
    <lineage>
        <taxon>Eukaryota</taxon>
        <taxon>Fungi</taxon>
        <taxon>Dikarya</taxon>
        <taxon>Basidiomycota</taxon>
        <taxon>Agaricomycotina</taxon>
        <taxon>Agaricomycetes</taxon>
        <taxon>Agaricomycetidae</taxon>
        <taxon>Agaricales</taxon>
        <taxon>Agaricineae</taxon>
        <taxon>Psathyrellaceae</taxon>
        <taxon>Coprinellus</taxon>
    </lineage>
</organism>